<dbReference type="SUPFAM" id="SSF50969">
    <property type="entry name" value="YVTN repeat-like/Quinoprotein amine dehydrogenase"/>
    <property type="match status" value="1"/>
</dbReference>
<gene>
    <name evidence="8" type="ORF">RJ639_001798</name>
</gene>
<dbReference type="SMART" id="SM00320">
    <property type="entry name" value="WD40"/>
    <property type="match status" value="7"/>
</dbReference>
<keyword evidence="5" id="KW-0175">Coiled coil</keyword>
<dbReference type="GO" id="GO:0005886">
    <property type="term" value="C:plasma membrane"/>
    <property type="evidence" value="ECO:0007669"/>
    <property type="project" value="TreeGrafter"/>
</dbReference>
<dbReference type="InterPro" id="IPR036322">
    <property type="entry name" value="WD40_repeat_dom_sf"/>
</dbReference>
<evidence type="ECO:0000256" key="1">
    <source>
        <dbReference type="ARBA" id="ARBA00004496"/>
    </source>
</evidence>
<reference evidence="8" key="1">
    <citation type="submission" date="2022-12" db="EMBL/GenBank/DDBJ databases">
        <title>Draft genome assemblies for two species of Escallonia (Escalloniales).</title>
        <authorList>
            <person name="Chanderbali A."/>
            <person name="Dervinis C."/>
            <person name="Anghel I."/>
            <person name="Soltis D."/>
            <person name="Soltis P."/>
            <person name="Zapata F."/>
        </authorList>
    </citation>
    <scope>NUCLEOTIDE SEQUENCE</scope>
    <source>
        <strain evidence="8">UCBG64.0493</strain>
        <tissue evidence="8">Leaf</tissue>
    </source>
</reference>
<evidence type="ECO:0000256" key="3">
    <source>
        <dbReference type="ARBA" id="ARBA00022483"/>
    </source>
</evidence>
<evidence type="ECO:0000256" key="2">
    <source>
        <dbReference type="ARBA" id="ARBA00008070"/>
    </source>
</evidence>
<organism evidence="8 9">
    <name type="scientific">Escallonia herrerae</name>
    <dbReference type="NCBI Taxonomy" id="1293975"/>
    <lineage>
        <taxon>Eukaryota</taxon>
        <taxon>Viridiplantae</taxon>
        <taxon>Streptophyta</taxon>
        <taxon>Embryophyta</taxon>
        <taxon>Tracheophyta</taxon>
        <taxon>Spermatophyta</taxon>
        <taxon>Magnoliopsida</taxon>
        <taxon>eudicotyledons</taxon>
        <taxon>Gunneridae</taxon>
        <taxon>Pentapetalae</taxon>
        <taxon>asterids</taxon>
        <taxon>campanulids</taxon>
        <taxon>Escalloniales</taxon>
        <taxon>Escalloniaceae</taxon>
        <taxon>Escallonia</taxon>
    </lineage>
</organism>
<feature type="region of interest" description="Disordered" evidence="6">
    <location>
        <begin position="695"/>
        <end position="720"/>
    </location>
</feature>
<name>A0AA88X8P7_9ASTE</name>
<feature type="compositionally biased region" description="Polar residues" evidence="6">
    <location>
        <begin position="695"/>
        <end position="704"/>
    </location>
</feature>
<dbReference type="GO" id="GO:0006893">
    <property type="term" value="P:Golgi to plasma membrane transport"/>
    <property type="evidence" value="ECO:0007669"/>
    <property type="project" value="TreeGrafter"/>
</dbReference>
<protein>
    <recommendedName>
        <fullName evidence="7">V-SNARE coiled-coil homology domain-containing protein</fullName>
    </recommendedName>
</protein>
<dbReference type="Gene3D" id="2.130.10.10">
    <property type="entry name" value="YVTN repeat-like/Quinoprotein amine dehydrogenase"/>
    <property type="match status" value="2"/>
</dbReference>
<dbReference type="PANTHER" id="PTHR10241:SF38">
    <property type="entry name" value="TRANSDUCIN FAMILY PROTEIN _ WD-40 REPEAT FAMILY PROTEIN"/>
    <property type="match status" value="1"/>
</dbReference>
<feature type="compositionally biased region" description="Basic and acidic residues" evidence="6">
    <location>
        <begin position="1024"/>
        <end position="1036"/>
    </location>
</feature>
<comment type="caution">
    <text evidence="8">The sequence shown here is derived from an EMBL/GenBank/DDBJ whole genome shotgun (WGS) entry which is preliminary data.</text>
</comment>
<dbReference type="SUPFAM" id="SSF58038">
    <property type="entry name" value="SNARE fusion complex"/>
    <property type="match status" value="1"/>
</dbReference>
<dbReference type="InterPro" id="IPR015943">
    <property type="entry name" value="WD40/YVTN_repeat-like_dom_sf"/>
</dbReference>
<feature type="compositionally biased region" description="Basic and acidic residues" evidence="6">
    <location>
        <begin position="705"/>
        <end position="720"/>
    </location>
</feature>
<feature type="compositionally biased region" description="Basic and acidic residues" evidence="6">
    <location>
        <begin position="976"/>
        <end position="990"/>
    </location>
</feature>
<evidence type="ECO:0000313" key="8">
    <source>
        <dbReference type="EMBL" id="KAK3042096.1"/>
    </source>
</evidence>
<dbReference type="InterPro" id="IPR042855">
    <property type="entry name" value="V_SNARE_CC"/>
</dbReference>
<comment type="subcellular location">
    <subcellularLocation>
        <location evidence="1">Cytoplasm</location>
    </subcellularLocation>
</comment>
<keyword evidence="3" id="KW-0268">Exocytosis</keyword>
<feature type="region of interest" description="Disordered" evidence="6">
    <location>
        <begin position="1012"/>
        <end position="1036"/>
    </location>
</feature>
<feature type="domain" description="V-SNARE coiled-coil homology" evidence="7">
    <location>
        <begin position="1007"/>
        <end position="1071"/>
    </location>
</feature>
<dbReference type="GO" id="GO:0005096">
    <property type="term" value="F:GTPase activator activity"/>
    <property type="evidence" value="ECO:0007669"/>
    <property type="project" value="TreeGrafter"/>
</dbReference>
<evidence type="ECO:0000256" key="4">
    <source>
        <dbReference type="ARBA" id="ARBA00022490"/>
    </source>
</evidence>
<dbReference type="InterPro" id="IPR001680">
    <property type="entry name" value="WD40_rpt"/>
</dbReference>
<dbReference type="InterPro" id="IPR011044">
    <property type="entry name" value="Quino_amine_DH_bsu"/>
</dbReference>
<dbReference type="PANTHER" id="PTHR10241">
    <property type="entry name" value="LETHAL 2 GIANT LARVAE PROTEIN"/>
    <property type="match status" value="1"/>
</dbReference>
<keyword evidence="4" id="KW-0963">Cytoplasm</keyword>
<proteinExistence type="inferred from homology"/>
<dbReference type="Pfam" id="PF00400">
    <property type="entry name" value="WD40"/>
    <property type="match status" value="1"/>
</dbReference>
<evidence type="ECO:0000256" key="5">
    <source>
        <dbReference type="PROSITE-ProRule" id="PRU00290"/>
    </source>
</evidence>
<keyword evidence="9" id="KW-1185">Reference proteome</keyword>
<dbReference type="GO" id="GO:0019905">
    <property type="term" value="F:syntaxin binding"/>
    <property type="evidence" value="ECO:0007669"/>
    <property type="project" value="TreeGrafter"/>
</dbReference>
<accession>A0AA88X8P7</accession>
<evidence type="ECO:0000313" key="9">
    <source>
        <dbReference type="Proteomes" id="UP001188597"/>
    </source>
</evidence>
<dbReference type="EMBL" id="JAVXUP010000024">
    <property type="protein sequence ID" value="KAK3042096.1"/>
    <property type="molecule type" value="Genomic_DNA"/>
</dbReference>
<dbReference type="SUPFAM" id="SSF50978">
    <property type="entry name" value="WD40 repeat-like"/>
    <property type="match status" value="1"/>
</dbReference>
<feature type="region of interest" description="Disordered" evidence="6">
    <location>
        <begin position="956"/>
        <end position="1000"/>
    </location>
</feature>
<dbReference type="GO" id="GO:0005737">
    <property type="term" value="C:cytoplasm"/>
    <property type="evidence" value="ECO:0007669"/>
    <property type="project" value="UniProtKB-SubCell"/>
</dbReference>
<evidence type="ECO:0000259" key="7">
    <source>
        <dbReference type="PROSITE" id="PS50892"/>
    </source>
</evidence>
<dbReference type="GO" id="GO:0006887">
    <property type="term" value="P:exocytosis"/>
    <property type="evidence" value="ECO:0007669"/>
    <property type="project" value="UniProtKB-KW"/>
</dbReference>
<dbReference type="Pfam" id="PF00957">
    <property type="entry name" value="Synaptobrevin"/>
    <property type="match status" value="1"/>
</dbReference>
<dbReference type="CDD" id="cd15873">
    <property type="entry name" value="R-SNARE_STXBP5_6"/>
    <property type="match status" value="1"/>
</dbReference>
<sequence length="1072" mass="118377">MLEPRVAVHYGIPSTSSVLAFDPTQHLLAIGTLDGRIKVLGGDNIEGMLISPKPLPFKNLEVTSHGSIHVQSDYSLLFKGFMDQAIWSVEAPIRVAFDSEAYFLHNQGLLVSVSNENEIQVWDLERRHIASNLQWESNITAFSVIDGTHYILLIAYENGLIILWDVTEDRAVLVRGCKDLQLQDETLVVSPNEMRHEQSNDTVDGEQAEKEISSLCWVSSDGSVLAVGYVDGDILLWNLSPASFSKDQQSQKSSNIAAKVQLSSGNRRLPVIVLHWSADAAHNGHRGQLFVYGGDDIGSEEVLTILNLDWSSGIETLKCSDRVDLTLHGSFADLMLVPSAAESSDTSSLFVLTNPGQLHFYDDACLSALMSQPDKKHYVHAVQYPAVIPTIEPRMTVASLVSEKGSTARTLSEAVSVAKLQVADIRNGESTKWPLTGGVPCHLSLTEEYGIMRLYIAGYQDGSVRIWDATFPVLSLLYNLESQVEGVEVAGATAPVSALDFGSSSMSLAIGNEYGLVRIHRLVGNSNETSLHFVTETKHEVHNLKFGNKTQCTAFFFLINSPVHALQYVTSEARLAVGYECGRVAMLDVSSSSVLFLTDCLSSSSSSVMSLAVKIVPDINSDSLEHLENKTSHQSAQEVAFIMTKDAHIVVMDCINGNVIASQMMHPKKESTAISMYILGKFIFFNSKISVSEASEESPTSSQDSEARNDPAKTKNQHERDLQEVEYDMSSQAIHLEQKLNDSLILLCAEDALCLYSSKALTQGDDNAIHKMNLVKPCCWTTIFKRNKKEYGLILVYQAGVIEIRSLPDLELVGETSLMSILRWNFKTNMDKMMSSSETGLITMVNGCESAFVSLLAFENDFRIPEAFPCLHDEVLAAAVLPSQNQKKKQIMDTAPGILGGIIKGFKRNKSSQGVGIDEGRKSLTAQLEDIFSRFPFSDPSVDVADEGRVEEFNIDDIELEEPLPLPSSSSSLKSNNDRRDKETERERLFEGGSSVDTKPRLRTPEEIMAKYRKSGDASSAAAHAKDKLVERQDKLERLSKRTEELQSGAENFASMANELVKKMENRKWWNI</sequence>
<dbReference type="Gene3D" id="1.20.5.110">
    <property type="match status" value="1"/>
</dbReference>
<evidence type="ECO:0000256" key="6">
    <source>
        <dbReference type="SAM" id="MobiDB-lite"/>
    </source>
</evidence>
<dbReference type="GO" id="GO:0045159">
    <property type="term" value="F:myosin II binding"/>
    <property type="evidence" value="ECO:0007669"/>
    <property type="project" value="TreeGrafter"/>
</dbReference>
<dbReference type="PROSITE" id="PS50892">
    <property type="entry name" value="V_SNARE"/>
    <property type="match status" value="1"/>
</dbReference>
<dbReference type="AlphaFoldDB" id="A0AA88X8P7"/>
<comment type="similarity">
    <text evidence="2">Belongs to the WD repeat L(2)GL family.</text>
</comment>
<dbReference type="Proteomes" id="UP001188597">
    <property type="component" value="Unassembled WGS sequence"/>
</dbReference>